<comment type="pathway">
    <text evidence="2 9">Amino-acid biosynthesis; L-tryptophan biosynthesis; L-tryptophan from chorismate: step 4/5.</text>
</comment>
<comment type="catalytic activity">
    <reaction evidence="1 9">
        <text>1-(2-carboxyphenylamino)-1-deoxy-D-ribulose 5-phosphate + H(+) = (1S,2R)-1-C-(indol-3-yl)glycerol 3-phosphate + CO2 + H2O</text>
        <dbReference type="Rhea" id="RHEA:23476"/>
        <dbReference type="ChEBI" id="CHEBI:15377"/>
        <dbReference type="ChEBI" id="CHEBI:15378"/>
        <dbReference type="ChEBI" id="CHEBI:16526"/>
        <dbReference type="ChEBI" id="CHEBI:58613"/>
        <dbReference type="ChEBI" id="CHEBI:58866"/>
        <dbReference type="EC" id="4.1.1.48"/>
    </reaction>
</comment>
<keyword evidence="5 9" id="KW-0210">Decarboxylase</keyword>
<dbReference type="GO" id="GO:0000162">
    <property type="term" value="P:L-tryptophan biosynthetic process"/>
    <property type="evidence" value="ECO:0007669"/>
    <property type="project" value="UniProtKB-UniRule"/>
</dbReference>
<evidence type="ECO:0000256" key="8">
    <source>
        <dbReference type="ARBA" id="ARBA00023239"/>
    </source>
</evidence>
<dbReference type="PANTHER" id="PTHR22854">
    <property type="entry name" value="TRYPTOPHAN BIOSYNTHESIS PROTEIN"/>
    <property type="match status" value="1"/>
</dbReference>
<name>A0A0K8J6X5_9FIRM</name>
<evidence type="ECO:0000256" key="7">
    <source>
        <dbReference type="ARBA" id="ARBA00023141"/>
    </source>
</evidence>
<evidence type="ECO:0000259" key="10">
    <source>
        <dbReference type="Pfam" id="PF00218"/>
    </source>
</evidence>
<dbReference type="Proteomes" id="UP000196053">
    <property type="component" value="Chromosome I"/>
</dbReference>
<organism evidence="11 12">
    <name type="scientific">Herbinix luporum</name>
    <dbReference type="NCBI Taxonomy" id="1679721"/>
    <lineage>
        <taxon>Bacteria</taxon>
        <taxon>Bacillati</taxon>
        <taxon>Bacillota</taxon>
        <taxon>Clostridia</taxon>
        <taxon>Lachnospirales</taxon>
        <taxon>Lachnospiraceae</taxon>
        <taxon>Herbinix</taxon>
    </lineage>
</organism>
<dbReference type="KEGG" id="hsd:SD1D_1608"/>
<dbReference type="InterPro" id="IPR013785">
    <property type="entry name" value="Aldolase_TIM"/>
</dbReference>
<dbReference type="PANTHER" id="PTHR22854:SF2">
    <property type="entry name" value="INDOLE-3-GLYCEROL-PHOSPHATE SYNTHASE"/>
    <property type="match status" value="1"/>
</dbReference>
<evidence type="ECO:0000256" key="6">
    <source>
        <dbReference type="ARBA" id="ARBA00022822"/>
    </source>
</evidence>
<dbReference type="OrthoDB" id="9804217at2"/>
<keyword evidence="4 9" id="KW-0028">Amino-acid biosynthesis</keyword>
<keyword evidence="12" id="KW-1185">Reference proteome</keyword>
<dbReference type="HAMAP" id="MF_00134_A">
    <property type="entry name" value="IGPS_A"/>
    <property type="match status" value="1"/>
</dbReference>
<evidence type="ECO:0000256" key="2">
    <source>
        <dbReference type="ARBA" id="ARBA00004696"/>
    </source>
</evidence>
<dbReference type="GO" id="GO:0004640">
    <property type="term" value="F:phosphoribosylanthranilate isomerase activity"/>
    <property type="evidence" value="ECO:0007669"/>
    <property type="project" value="TreeGrafter"/>
</dbReference>
<keyword evidence="8 9" id="KW-0456">Lyase</keyword>
<dbReference type="CDD" id="cd00331">
    <property type="entry name" value="IGPS"/>
    <property type="match status" value="1"/>
</dbReference>
<dbReference type="InterPro" id="IPR011060">
    <property type="entry name" value="RibuloseP-bd_barrel"/>
</dbReference>
<evidence type="ECO:0000313" key="12">
    <source>
        <dbReference type="Proteomes" id="UP000196053"/>
    </source>
</evidence>
<accession>A0A0K8J6X5</accession>
<dbReference type="EC" id="4.1.1.48" evidence="9"/>
<dbReference type="UniPathway" id="UPA00035">
    <property type="reaction ID" value="UER00043"/>
</dbReference>
<proteinExistence type="inferred from homology"/>
<dbReference type="HAMAP" id="MF_00134_B">
    <property type="entry name" value="IGPS_B"/>
    <property type="match status" value="1"/>
</dbReference>
<dbReference type="EMBL" id="LN879430">
    <property type="protein sequence ID" value="CUH93154.1"/>
    <property type="molecule type" value="Genomic_DNA"/>
</dbReference>
<keyword evidence="6 9" id="KW-0822">Tryptophan biosynthesis</keyword>
<dbReference type="FunFam" id="3.20.20.70:FF:000024">
    <property type="entry name" value="Indole-3-glycerol phosphate synthase"/>
    <property type="match status" value="1"/>
</dbReference>
<gene>
    <name evidence="9 11" type="primary">trpC</name>
    <name evidence="11" type="ORF">SD1D_1608</name>
</gene>
<dbReference type="SUPFAM" id="SSF51366">
    <property type="entry name" value="Ribulose-phoshate binding barrel"/>
    <property type="match status" value="1"/>
</dbReference>
<evidence type="ECO:0000313" key="11">
    <source>
        <dbReference type="EMBL" id="CUH93154.1"/>
    </source>
</evidence>
<dbReference type="Pfam" id="PF00218">
    <property type="entry name" value="IGPS"/>
    <property type="match status" value="1"/>
</dbReference>
<dbReference type="NCBIfam" id="NF001377">
    <property type="entry name" value="PRK00278.2-4"/>
    <property type="match status" value="1"/>
</dbReference>
<evidence type="ECO:0000256" key="9">
    <source>
        <dbReference type="HAMAP-Rule" id="MF_00134"/>
    </source>
</evidence>
<dbReference type="InterPro" id="IPR001468">
    <property type="entry name" value="Indole-3-GlycerolPSynthase_CS"/>
</dbReference>
<dbReference type="GO" id="GO:0004425">
    <property type="term" value="F:indole-3-glycerol-phosphate synthase activity"/>
    <property type="evidence" value="ECO:0007669"/>
    <property type="project" value="UniProtKB-UniRule"/>
</dbReference>
<feature type="domain" description="Indole-3-glycerol phosphate synthase" evidence="10">
    <location>
        <begin position="3"/>
        <end position="268"/>
    </location>
</feature>
<dbReference type="InterPro" id="IPR013798">
    <property type="entry name" value="Indole-3-glycerol_P_synth_dom"/>
</dbReference>
<dbReference type="RefSeq" id="WP_058258423.1">
    <property type="nucleotide sequence ID" value="NZ_DUPS01000069.1"/>
</dbReference>
<keyword evidence="7 9" id="KW-0057">Aromatic amino acid biosynthesis</keyword>
<evidence type="ECO:0000256" key="5">
    <source>
        <dbReference type="ARBA" id="ARBA00022793"/>
    </source>
</evidence>
<reference evidence="12" key="1">
    <citation type="submission" date="2015-09" db="EMBL/GenBank/DDBJ databases">
        <authorList>
            <person name="Wibberg D."/>
        </authorList>
    </citation>
    <scope>NUCLEOTIDE SEQUENCE [LARGE SCALE GENOMIC DNA]</scope>
    <source>
        <strain evidence="12">SD1D</strain>
    </source>
</reference>
<dbReference type="Gene3D" id="3.20.20.70">
    <property type="entry name" value="Aldolase class I"/>
    <property type="match status" value="1"/>
</dbReference>
<evidence type="ECO:0000256" key="1">
    <source>
        <dbReference type="ARBA" id="ARBA00001633"/>
    </source>
</evidence>
<dbReference type="AlphaFoldDB" id="A0A0K8J6X5"/>
<dbReference type="PROSITE" id="PS00614">
    <property type="entry name" value="IGPS"/>
    <property type="match status" value="1"/>
</dbReference>
<evidence type="ECO:0000256" key="3">
    <source>
        <dbReference type="ARBA" id="ARBA00008737"/>
    </source>
</evidence>
<sequence>MILQKIVKATQARLEARKKEYPIEIIKNKIFVQGQVQNFSNRKAYDFEKALSKASADSKGDIAFICEVKKASPSKGIISEEFPYLTIAKEYEKAGAAAISVLTEEDYFLGSLKYLKEISENVNIPVLRKDFVIDEYQIYEAKLFGADALLLICSLLAPDILKKHIELCNRLGLSALVEAHTEEEIQSAIGAGARIIGVNNRDLKTFKVDIQNSIRLRSLVPDDIIFVAESGIHSPDDIKALRMAGVDGVLIGEALMKSKDKGKVISSLKGL</sequence>
<protein>
    <recommendedName>
        <fullName evidence="9">Indole-3-glycerol phosphate synthase</fullName>
        <shortName evidence="9">IGPS</shortName>
        <ecNumber evidence="9">4.1.1.48</ecNumber>
    </recommendedName>
</protein>
<comment type="similarity">
    <text evidence="3 9">Belongs to the TrpC family.</text>
</comment>
<dbReference type="InterPro" id="IPR045186">
    <property type="entry name" value="Indole-3-glycerol_P_synth"/>
</dbReference>
<evidence type="ECO:0000256" key="4">
    <source>
        <dbReference type="ARBA" id="ARBA00022605"/>
    </source>
</evidence>